<organism evidence="1 2">
    <name type="scientific">Zizania palustris</name>
    <name type="common">Northern wild rice</name>
    <dbReference type="NCBI Taxonomy" id="103762"/>
    <lineage>
        <taxon>Eukaryota</taxon>
        <taxon>Viridiplantae</taxon>
        <taxon>Streptophyta</taxon>
        <taxon>Embryophyta</taxon>
        <taxon>Tracheophyta</taxon>
        <taxon>Spermatophyta</taxon>
        <taxon>Magnoliopsida</taxon>
        <taxon>Liliopsida</taxon>
        <taxon>Poales</taxon>
        <taxon>Poaceae</taxon>
        <taxon>BOP clade</taxon>
        <taxon>Oryzoideae</taxon>
        <taxon>Oryzeae</taxon>
        <taxon>Zizaniinae</taxon>
        <taxon>Zizania</taxon>
    </lineage>
</organism>
<evidence type="ECO:0000313" key="1">
    <source>
        <dbReference type="EMBL" id="KAG8088781.1"/>
    </source>
</evidence>
<gene>
    <name evidence="1" type="ORF">GUJ93_ZPchr0011g27727</name>
</gene>
<proteinExistence type="predicted"/>
<name>A0A8J6BNT0_ZIZPA</name>
<keyword evidence="2" id="KW-1185">Reference proteome</keyword>
<comment type="caution">
    <text evidence="1">The sequence shown here is derived from an EMBL/GenBank/DDBJ whole genome shotgun (WGS) entry which is preliminary data.</text>
</comment>
<protein>
    <submittedName>
        <fullName evidence="1">Uncharacterized protein</fullName>
    </submittedName>
</protein>
<dbReference type="Proteomes" id="UP000729402">
    <property type="component" value="Unassembled WGS sequence"/>
</dbReference>
<sequence length="72" mass="7557">MDGVAEVGARPTAVWGSDLGGARLDLGGVVLGTRRTTFLGDSVRRMVARGSGDGSMRLGGRWRWLGPRLCGV</sequence>
<evidence type="ECO:0000313" key="2">
    <source>
        <dbReference type="Proteomes" id="UP000729402"/>
    </source>
</evidence>
<dbReference type="EMBL" id="JAAALK010000081">
    <property type="protein sequence ID" value="KAG8088781.1"/>
    <property type="molecule type" value="Genomic_DNA"/>
</dbReference>
<reference evidence="1" key="2">
    <citation type="submission" date="2021-02" db="EMBL/GenBank/DDBJ databases">
        <authorList>
            <person name="Kimball J.A."/>
            <person name="Haas M.W."/>
            <person name="Macchietto M."/>
            <person name="Kono T."/>
            <person name="Duquette J."/>
            <person name="Shao M."/>
        </authorList>
    </citation>
    <scope>NUCLEOTIDE SEQUENCE</scope>
    <source>
        <tissue evidence="1">Fresh leaf tissue</tissue>
    </source>
</reference>
<reference evidence="1" key="1">
    <citation type="journal article" date="2021" name="bioRxiv">
        <title>Whole Genome Assembly and Annotation of Northern Wild Rice, Zizania palustris L., Supports a Whole Genome Duplication in the Zizania Genus.</title>
        <authorList>
            <person name="Haas M."/>
            <person name="Kono T."/>
            <person name="Macchietto M."/>
            <person name="Millas R."/>
            <person name="McGilp L."/>
            <person name="Shao M."/>
            <person name="Duquette J."/>
            <person name="Hirsch C.N."/>
            <person name="Kimball J."/>
        </authorList>
    </citation>
    <scope>NUCLEOTIDE SEQUENCE</scope>
    <source>
        <tissue evidence="1">Fresh leaf tissue</tissue>
    </source>
</reference>
<dbReference type="AlphaFoldDB" id="A0A8J6BNT0"/>
<accession>A0A8J6BNT0</accession>